<keyword evidence="2" id="KW-1185">Reference proteome</keyword>
<sequence length="97" mass="10730">MSLLWQSLLASMTLKQAVLLIKPCSPLLLPHKLNPKLLSNPVLRIHSAQIKGVQIVLIHNLIAAIPIPEIRLVNHLSDRLINPKVGFLIREVGDPDA</sequence>
<evidence type="ECO:0000313" key="2">
    <source>
        <dbReference type="Proteomes" id="UP000010847"/>
    </source>
</evidence>
<name>W0ECE1_9FIRM</name>
<dbReference type="EMBL" id="CP007032">
    <property type="protein sequence ID" value="AHF08437.1"/>
    <property type="molecule type" value="Genomic_DNA"/>
</dbReference>
<dbReference type="Proteomes" id="UP000010847">
    <property type="component" value="Chromosome"/>
</dbReference>
<protein>
    <submittedName>
        <fullName evidence="1">Uncharacterized protein</fullName>
    </submittedName>
</protein>
<evidence type="ECO:0000313" key="1">
    <source>
        <dbReference type="EMBL" id="AHF08437.1"/>
    </source>
</evidence>
<dbReference type="KEGG" id="dmt:DESME_02870"/>
<reference evidence="1 2" key="1">
    <citation type="submission" date="2013-12" db="EMBL/GenBank/DDBJ databases">
        <authorList>
            <consortium name="DOE Joint Genome Institute"/>
            <person name="Smidt H."/>
            <person name="Huntemann M."/>
            <person name="Han J."/>
            <person name="Chen A."/>
            <person name="Kyrpides N."/>
            <person name="Mavromatis K."/>
            <person name="Markowitz V."/>
            <person name="Palaniappan K."/>
            <person name="Ivanova N."/>
            <person name="Schaumberg A."/>
            <person name="Pati A."/>
            <person name="Liolios K."/>
            <person name="Nordberg H.P."/>
            <person name="Cantor M.N."/>
            <person name="Hua S.X."/>
            <person name="Woyke T."/>
        </authorList>
    </citation>
    <scope>NUCLEOTIDE SEQUENCE [LARGE SCALE GENOMIC DNA]</scope>
    <source>
        <strain evidence="2">DSM 15288</strain>
    </source>
</reference>
<dbReference type="STRING" id="871968.DESME_02870"/>
<gene>
    <name evidence="1" type="ORF">DESME_02870</name>
</gene>
<dbReference type="AlphaFoldDB" id="W0ECE1"/>
<accession>W0ECE1</accession>
<organism evidence="1 2">
    <name type="scientific">Desulfitobacterium metallireducens DSM 15288</name>
    <dbReference type="NCBI Taxonomy" id="871968"/>
    <lineage>
        <taxon>Bacteria</taxon>
        <taxon>Bacillati</taxon>
        <taxon>Bacillota</taxon>
        <taxon>Clostridia</taxon>
        <taxon>Eubacteriales</taxon>
        <taxon>Desulfitobacteriaceae</taxon>
        <taxon>Desulfitobacterium</taxon>
    </lineage>
</organism>
<dbReference type="HOGENOM" id="CLU_2342199_0_0_9"/>
<proteinExistence type="predicted"/>